<evidence type="ECO:0000256" key="1">
    <source>
        <dbReference type="SAM" id="MobiDB-lite"/>
    </source>
</evidence>
<dbReference type="STRING" id="254161.SAMN05216256_10532"/>
<sequence length="168" mass="18661">MIEPTRDQPEAEPQGAAAGEQQAEQPDQQSQQQPEQEAASEALLQQTAAWLEQIASASGELFRLFRLEWKLTLGDAKRVLLLGVALIPLLLFAWLLLSALVGWWVWQAAQSVSLALLAALALQLLCAGLLVRQIGIYQRSHGFRRTRAHLKRLMQGADDEAKATDRRD</sequence>
<dbReference type="AlphaFoldDB" id="A0A1S8DFD0"/>
<keyword evidence="2" id="KW-0812">Transmembrane</keyword>
<organism evidence="3 4">
    <name type="scientific">Halopseudomonas pachastrellae</name>
    <dbReference type="NCBI Taxonomy" id="254161"/>
    <lineage>
        <taxon>Bacteria</taxon>
        <taxon>Pseudomonadati</taxon>
        <taxon>Pseudomonadota</taxon>
        <taxon>Gammaproteobacteria</taxon>
        <taxon>Pseudomonadales</taxon>
        <taxon>Pseudomonadaceae</taxon>
        <taxon>Halopseudomonas</taxon>
    </lineage>
</organism>
<keyword evidence="2" id="KW-1133">Transmembrane helix</keyword>
<feature type="transmembrane region" description="Helical" evidence="2">
    <location>
        <begin position="79"/>
        <end position="106"/>
    </location>
</feature>
<name>A0A1S8DFD0_9GAMM</name>
<feature type="transmembrane region" description="Helical" evidence="2">
    <location>
        <begin position="112"/>
        <end position="131"/>
    </location>
</feature>
<dbReference type="Proteomes" id="UP000242847">
    <property type="component" value="Unassembled WGS sequence"/>
</dbReference>
<proteinExistence type="predicted"/>
<dbReference type="RefSeq" id="WP_083727923.1">
    <property type="nucleotide sequence ID" value="NZ_FOUD01000005.1"/>
</dbReference>
<evidence type="ECO:0000256" key="2">
    <source>
        <dbReference type="SAM" id="Phobius"/>
    </source>
</evidence>
<comment type="caution">
    <text evidence="3">The sequence shown here is derived from an EMBL/GenBank/DDBJ whole genome shotgun (WGS) entry which is preliminary data.</text>
</comment>
<evidence type="ECO:0000313" key="4">
    <source>
        <dbReference type="Proteomes" id="UP000242847"/>
    </source>
</evidence>
<dbReference type="EMBL" id="MUBC01000025">
    <property type="protein sequence ID" value="ONM43579.1"/>
    <property type="molecule type" value="Genomic_DNA"/>
</dbReference>
<reference evidence="3 4" key="1">
    <citation type="submission" date="2017-01" db="EMBL/GenBank/DDBJ databases">
        <title>Draft genome sequence of Pseudomonas pachastrellae type strain CCUG 46540T from a deep sea.</title>
        <authorList>
            <person name="Gomila M."/>
            <person name="Mulet M."/>
            <person name="Lalucat J."/>
            <person name="Garcia-Valdes E."/>
        </authorList>
    </citation>
    <scope>NUCLEOTIDE SEQUENCE [LARGE SCALE GENOMIC DNA]</scope>
    <source>
        <strain evidence="3 4">CCUG 46540</strain>
    </source>
</reference>
<keyword evidence="2" id="KW-0472">Membrane</keyword>
<keyword evidence="4" id="KW-1185">Reference proteome</keyword>
<protein>
    <submittedName>
        <fullName evidence="3">Uncharacterized protein</fullName>
    </submittedName>
</protein>
<evidence type="ECO:0000313" key="3">
    <source>
        <dbReference type="EMBL" id="ONM43579.1"/>
    </source>
</evidence>
<gene>
    <name evidence="3" type="ORF">BXT89_12075</name>
</gene>
<dbReference type="OrthoDB" id="7027765at2"/>
<feature type="compositionally biased region" description="Low complexity" evidence="1">
    <location>
        <begin position="11"/>
        <end position="38"/>
    </location>
</feature>
<feature type="region of interest" description="Disordered" evidence="1">
    <location>
        <begin position="1"/>
        <end position="38"/>
    </location>
</feature>
<accession>A0A1S8DFD0</accession>